<protein>
    <recommendedName>
        <fullName evidence="4">Carboxypeptidase regulatory-like domain-containing protein</fullName>
    </recommendedName>
</protein>
<gene>
    <name evidence="2" type="ORF">A2112_01330</name>
</gene>
<name>A0A1F7WNJ8_9BACT</name>
<keyword evidence="1" id="KW-1133">Transmembrane helix</keyword>
<organism evidence="2 3">
    <name type="scientific">Candidatus Woesebacteria bacterium GWA1_42_12</name>
    <dbReference type="NCBI Taxonomy" id="1802472"/>
    <lineage>
        <taxon>Bacteria</taxon>
        <taxon>Candidatus Woeseibacteriota</taxon>
    </lineage>
</organism>
<dbReference type="AlphaFoldDB" id="A0A1F7WNJ8"/>
<evidence type="ECO:0000313" key="3">
    <source>
        <dbReference type="Proteomes" id="UP000177091"/>
    </source>
</evidence>
<keyword evidence="1" id="KW-0812">Transmembrane</keyword>
<dbReference type="Proteomes" id="UP000177091">
    <property type="component" value="Unassembled WGS sequence"/>
</dbReference>
<dbReference type="EMBL" id="MGFK01000014">
    <property type="protein sequence ID" value="OGM04400.1"/>
    <property type="molecule type" value="Genomic_DNA"/>
</dbReference>
<feature type="transmembrane region" description="Helical" evidence="1">
    <location>
        <begin position="20"/>
        <end position="42"/>
    </location>
</feature>
<evidence type="ECO:0000313" key="2">
    <source>
        <dbReference type="EMBL" id="OGM04400.1"/>
    </source>
</evidence>
<accession>A0A1F7WNJ8</accession>
<reference evidence="2 3" key="1">
    <citation type="journal article" date="2016" name="Nat. Commun.">
        <title>Thousands of microbial genomes shed light on interconnected biogeochemical processes in an aquifer system.</title>
        <authorList>
            <person name="Anantharaman K."/>
            <person name="Brown C.T."/>
            <person name="Hug L.A."/>
            <person name="Sharon I."/>
            <person name="Castelle C.J."/>
            <person name="Probst A.J."/>
            <person name="Thomas B.C."/>
            <person name="Singh A."/>
            <person name="Wilkins M.J."/>
            <person name="Karaoz U."/>
            <person name="Brodie E.L."/>
            <person name="Williams K.H."/>
            <person name="Hubbard S.S."/>
            <person name="Banfield J.F."/>
        </authorList>
    </citation>
    <scope>NUCLEOTIDE SEQUENCE [LARGE SCALE GENOMIC DNA]</scope>
</reference>
<comment type="caution">
    <text evidence="2">The sequence shown here is derived from an EMBL/GenBank/DDBJ whole genome shotgun (WGS) entry which is preliminary data.</text>
</comment>
<sequence>MPKYLTLKENLVRGQFYIDLIIAVAVLSILGLTLFRLSALSYEIISFNRARIAARHLAQEKAEYIRNLPYDDVGTQGGIPAGAIPQVENIERNGLNYVVRVAVIYYDDPFDGLVPDDLLPTDYKKVRIDISWGGLAASNINPVTLITDISPKGIETAAGGGTLSILVFDANAQPVPQADIHIVASSVAPPVDLTLQTADNGRVVLPGTPTCVACYEITVSKTNYSTDKTYSQSEVANPNKPHASILAGALTEISFAIDRVSTLNVTSRSDKTAEFTPLPGVSFRLRGEKVIGTDVSDEPVYKYDEEFTTDANGVQNVTNLEWDNYSVLLPTGSAYDVSATNPLTPLSILPNTTTNFNFAVTGVTANNLWAVFKDGVTSTPIASVSGRLSFSGSYEPDGFTGDTTEVDWGQIFWPSLSGQTYTLEATAAGYLDFSGAIIVSGKTKEVILLTPQ</sequence>
<keyword evidence="1" id="KW-0472">Membrane</keyword>
<proteinExistence type="predicted"/>
<evidence type="ECO:0008006" key="4">
    <source>
        <dbReference type="Google" id="ProtNLM"/>
    </source>
</evidence>
<evidence type="ECO:0000256" key="1">
    <source>
        <dbReference type="SAM" id="Phobius"/>
    </source>
</evidence>